<sequence length="46" mass="5380">SRVVVCHLRFWSVTILHVTSRACNQPEIVQVTMPSKENDQMNRKQL</sequence>
<name>A0A177AQ54_9BILA</name>
<evidence type="ECO:0000313" key="1">
    <source>
        <dbReference type="EMBL" id="OAF64149.1"/>
    </source>
</evidence>
<organism evidence="1 2">
    <name type="scientific">Intoshia linei</name>
    <dbReference type="NCBI Taxonomy" id="1819745"/>
    <lineage>
        <taxon>Eukaryota</taxon>
        <taxon>Metazoa</taxon>
        <taxon>Spiralia</taxon>
        <taxon>Lophotrochozoa</taxon>
        <taxon>Mesozoa</taxon>
        <taxon>Orthonectida</taxon>
        <taxon>Rhopaluridae</taxon>
        <taxon>Intoshia</taxon>
    </lineage>
</organism>
<reference evidence="1 2" key="1">
    <citation type="submission" date="2016-04" db="EMBL/GenBank/DDBJ databases">
        <title>The genome of Intoshia linei affirms orthonectids as highly simplified spiralians.</title>
        <authorList>
            <person name="Mikhailov K.V."/>
            <person name="Slusarev G.S."/>
            <person name="Nikitin M.A."/>
            <person name="Logacheva M.D."/>
            <person name="Penin A."/>
            <person name="Aleoshin V."/>
            <person name="Panchin Y.V."/>
        </authorList>
    </citation>
    <scope>NUCLEOTIDE SEQUENCE [LARGE SCALE GENOMIC DNA]</scope>
    <source>
        <strain evidence="1">Intl2013</strain>
        <tissue evidence="1">Whole animal</tissue>
    </source>
</reference>
<dbReference type="Proteomes" id="UP000078046">
    <property type="component" value="Unassembled WGS sequence"/>
</dbReference>
<accession>A0A177AQ54</accession>
<evidence type="ECO:0000313" key="2">
    <source>
        <dbReference type="Proteomes" id="UP000078046"/>
    </source>
</evidence>
<gene>
    <name evidence="1" type="ORF">A3Q56_08148</name>
</gene>
<dbReference type="EMBL" id="LWCA01002078">
    <property type="protein sequence ID" value="OAF64149.1"/>
    <property type="molecule type" value="Genomic_DNA"/>
</dbReference>
<comment type="caution">
    <text evidence="1">The sequence shown here is derived from an EMBL/GenBank/DDBJ whole genome shotgun (WGS) entry which is preliminary data.</text>
</comment>
<feature type="non-terminal residue" evidence="1">
    <location>
        <position position="1"/>
    </location>
</feature>
<dbReference type="AlphaFoldDB" id="A0A177AQ54"/>
<keyword evidence="2" id="KW-1185">Reference proteome</keyword>
<proteinExistence type="predicted"/>
<protein>
    <submittedName>
        <fullName evidence="1">Uncharacterized protein</fullName>
    </submittedName>
</protein>